<accession>A0A1G2KVX6</accession>
<comment type="caution">
    <text evidence="1">The sequence shown here is derived from an EMBL/GenBank/DDBJ whole genome shotgun (WGS) entry which is preliminary data.</text>
</comment>
<dbReference type="Proteomes" id="UP000177177">
    <property type="component" value="Unassembled WGS sequence"/>
</dbReference>
<evidence type="ECO:0000313" key="2">
    <source>
        <dbReference type="Proteomes" id="UP000177177"/>
    </source>
</evidence>
<gene>
    <name evidence="1" type="ORF">A3C92_01250</name>
</gene>
<evidence type="ECO:0000313" key="1">
    <source>
        <dbReference type="EMBL" id="OHA03597.1"/>
    </source>
</evidence>
<dbReference type="EMBL" id="MHQN01000015">
    <property type="protein sequence ID" value="OHA03597.1"/>
    <property type="molecule type" value="Genomic_DNA"/>
</dbReference>
<dbReference type="InterPro" id="IPR046732">
    <property type="entry name" value="DUF6624"/>
</dbReference>
<protein>
    <submittedName>
        <fullName evidence="1">Uncharacterized protein</fullName>
    </submittedName>
</protein>
<dbReference type="AlphaFoldDB" id="A0A1G2KVX6"/>
<organism evidence="1 2">
    <name type="scientific">Candidatus Sungbacteria bacterium RIFCSPHIGHO2_02_FULL_53_17</name>
    <dbReference type="NCBI Taxonomy" id="1802275"/>
    <lineage>
        <taxon>Bacteria</taxon>
        <taxon>Candidatus Sungiibacteriota</taxon>
    </lineage>
</organism>
<dbReference type="Pfam" id="PF20329">
    <property type="entry name" value="DUF6624"/>
    <property type="match status" value="1"/>
</dbReference>
<reference evidence="1 2" key="1">
    <citation type="journal article" date="2016" name="Nat. Commun.">
        <title>Thousands of microbial genomes shed light on interconnected biogeochemical processes in an aquifer system.</title>
        <authorList>
            <person name="Anantharaman K."/>
            <person name="Brown C.T."/>
            <person name="Hug L.A."/>
            <person name="Sharon I."/>
            <person name="Castelle C.J."/>
            <person name="Probst A.J."/>
            <person name="Thomas B.C."/>
            <person name="Singh A."/>
            <person name="Wilkins M.J."/>
            <person name="Karaoz U."/>
            <person name="Brodie E.L."/>
            <person name="Williams K.H."/>
            <person name="Hubbard S.S."/>
            <person name="Banfield J.F."/>
        </authorList>
    </citation>
    <scope>NUCLEOTIDE SEQUENCE [LARGE SCALE GENOMIC DNA]</scope>
</reference>
<name>A0A1G2KVX6_9BACT</name>
<proteinExistence type="predicted"/>
<sequence>MENTERLKKIIAKYGWPTIDLVGEKASRNAWLIIQHADHNVRFQKKCLALMQEIYQRNPHIISRENIAFLTDRILVNTKRAQLFGTQFYVNKKGIYLSAD</sequence>